<sequence length="413" mass="42907">MSKILVLPLASLAALIALAPAEVAAQGFDLPPAPTPSPSSSPVYGPQDPDRPAARPIPVPTQRATPAARSTPMSQPSATATPTPSPQSPVVQSVPTSRQTTAARRPTEPANRPVTTERAPGTPGEPTSQPDAIGPTEIPTSLPAAPTTATAPPEPAGEAPTDSGLPWLWIVLVALVIALAGGAFAWWRRREGPAAVSVPEIERPAPVKRSPAATNPGPVQAATPAATVADPSKVAPLPSPPKPAAVAFDNGPLHVAFEVRDITATLMTVTLNYRITVSNRGRETLTELLVGGVMEAARGDVAIERQLEPPLGKLPAAHNSKNLEPGAVIELTGEFRVPLAQLNPIRRGEQALFVPIVRLRAAAASDGNDPVIAQQSILLGRADQGPELVPIRLDQGPRVYRHIGQRLVAPQAA</sequence>
<evidence type="ECO:0000256" key="1">
    <source>
        <dbReference type="SAM" id="MobiDB-lite"/>
    </source>
</evidence>
<reference evidence="5" key="1">
    <citation type="journal article" date="2019" name="Int. J. Syst. Evol. Microbiol.">
        <title>The Global Catalogue of Microorganisms (GCM) 10K type strain sequencing project: providing services to taxonomists for standard genome sequencing and annotation.</title>
        <authorList>
            <consortium name="The Broad Institute Genomics Platform"/>
            <consortium name="The Broad Institute Genome Sequencing Center for Infectious Disease"/>
            <person name="Wu L."/>
            <person name="Ma J."/>
        </authorList>
    </citation>
    <scope>NUCLEOTIDE SEQUENCE [LARGE SCALE GENOMIC DNA]</scope>
    <source>
        <strain evidence="5">CGMCC 1.15297</strain>
    </source>
</reference>
<keyword evidence="3" id="KW-0732">Signal</keyword>
<keyword evidence="2" id="KW-0812">Transmembrane</keyword>
<keyword evidence="2" id="KW-0472">Membrane</keyword>
<comment type="caution">
    <text evidence="4">The sequence shown here is derived from an EMBL/GenBank/DDBJ whole genome shotgun (WGS) entry which is preliminary data.</text>
</comment>
<feature type="compositionally biased region" description="Low complexity" evidence="1">
    <location>
        <begin position="143"/>
        <end position="161"/>
    </location>
</feature>
<evidence type="ECO:0000313" key="4">
    <source>
        <dbReference type="EMBL" id="GGA08114.1"/>
    </source>
</evidence>
<proteinExistence type="predicted"/>
<feature type="signal peptide" evidence="3">
    <location>
        <begin position="1"/>
        <end position="19"/>
    </location>
</feature>
<feature type="region of interest" description="Disordered" evidence="1">
    <location>
        <begin position="205"/>
        <end position="224"/>
    </location>
</feature>
<dbReference type="EMBL" id="BMID01000001">
    <property type="protein sequence ID" value="GGA08114.1"/>
    <property type="molecule type" value="Genomic_DNA"/>
</dbReference>
<keyword evidence="5" id="KW-1185">Reference proteome</keyword>
<keyword evidence="2" id="KW-1133">Transmembrane helix</keyword>
<organism evidence="4 5">
    <name type="scientific">Blastomonas marina</name>
    <dbReference type="NCBI Taxonomy" id="1867408"/>
    <lineage>
        <taxon>Bacteria</taxon>
        <taxon>Pseudomonadati</taxon>
        <taxon>Pseudomonadota</taxon>
        <taxon>Alphaproteobacteria</taxon>
        <taxon>Sphingomonadales</taxon>
        <taxon>Sphingomonadaceae</taxon>
        <taxon>Blastomonas</taxon>
    </lineage>
</organism>
<evidence type="ECO:0000256" key="3">
    <source>
        <dbReference type="SAM" id="SignalP"/>
    </source>
</evidence>
<dbReference type="Proteomes" id="UP000603317">
    <property type="component" value="Unassembled WGS sequence"/>
</dbReference>
<feature type="transmembrane region" description="Helical" evidence="2">
    <location>
        <begin position="167"/>
        <end position="187"/>
    </location>
</feature>
<name>A0ABQ1FEI5_9SPHN</name>
<evidence type="ECO:0000313" key="5">
    <source>
        <dbReference type="Proteomes" id="UP000603317"/>
    </source>
</evidence>
<feature type="chain" id="PRO_5046966909" description="DUF4352 domain-containing protein" evidence="3">
    <location>
        <begin position="20"/>
        <end position="413"/>
    </location>
</feature>
<evidence type="ECO:0000256" key="2">
    <source>
        <dbReference type="SAM" id="Phobius"/>
    </source>
</evidence>
<accession>A0ABQ1FEI5</accession>
<gene>
    <name evidence="4" type="ORF">GCM10010923_17820</name>
</gene>
<protein>
    <recommendedName>
        <fullName evidence="6">DUF4352 domain-containing protein</fullName>
    </recommendedName>
</protein>
<feature type="region of interest" description="Disordered" evidence="1">
    <location>
        <begin position="27"/>
        <end position="161"/>
    </location>
</feature>
<evidence type="ECO:0008006" key="6">
    <source>
        <dbReference type="Google" id="ProtNLM"/>
    </source>
</evidence>
<feature type="compositionally biased region" description="Low complexity" evidence="1">
    <location>
        <begin position="70"/>
        <end position="97"/>
    </location>
</feature>
<dbReference type="RefSeq" id="WP_188642360.1">
    <property type="nucleotide sequence ID" value="NZ_BMID01000001.1"/>
</dbReference>